<dbReference type="InterPro" id="IPR017946">
    <property type="entry name" value="PLC-like_Pdiesterase_TIM-brl"/>
</dbReference>
<dbReference type="EMBL" id="VTPC01091068">
    <property type="protein sequence ID" value="KAF2879833.1"/>
    <property type="molecule type" value="Genomic_DNA"/>
</dbReference>
<evidence type="ECO:0000256" key="1">
    <source>
        <dbReference type="SAM" id="SignalP"/>
    </source>
</evidence>
<accession>A0A8K0C4F0</accession>
<dbReference type="OrthoDB" id="1046782at2759"/>
<comment type="caution">
    <text evidence="2">The sequence shown here is derived from an EMBL/GenBank/DDBJ whole genome shotgun (WGS) entry which is preliminary data.</text>
</comment>
<sequence>MNGLFFCVIIIILFVIGKSDSQDETNNECGRLFLTVSAVTNQLVLNWDFTCSNYPDHIALSSRSLKSIEGKDAYFLEYFSIYEIIASKNSKNGSYQTTTSFDLLSFPGNWDKDDLMPIPGNHCLPYWITTVKNKKYIDENCLNIEPTWMHRFGKLTLESIMIPGTHNSGSWIGMPNLLKYYILNQDQEFWNQLVFGIRFFDIRVGYYENDDNNKFWINHNFIPVTPLKPELLSVLNFLKKTTTEVIILDFHQFPIPEVFLERYHDELLEMLQELFGEYILPPQQFRKRQAIALEQIWKSGKRLIISYNSREQVRKKKWLWGGIYRKWGNKNTPEGMYAYMNQVFNFHIHPKSLMCVLMAEPTPAGLFDLIMNSLADLADGFNPTLNDWLRDENRSVYVNIIAVDFFLSSDIINTAIETNQKKVKDVF</sequence>
<reference evidence="2" key="1">
    <citation type="submission" date="2019-08" db="EMBL/GenBank/DDBJ databases">
        <title>The genome of the North American firefly Photinus pyralis.</title>
        <authorList>
            <consortium name="Photinus pyralis genome working group"/>
            <person name="Fallon T.R."/>
            <person name="Sander Lower S.E."/>
            <person name="Weng J.-K."/>
        </authorList>
    </citation>
    <scope>NUCLEOTIDE SEQUENCE</scope>
    <source>
        <strain evidence="2">TRF0915ILg1</strain>
        <tissue evidence="2">Whole body</tissue>
    </source>
</reference>
<dbReference type="Proteomes" id="UP000801492">
    <property type="component" value="Unassembled WGS sequence"/>
</dbReference>
<organism evidence="2 3">
    <name type="scientific">Ignelater luminosus</name>
    <name type="common">Cucubano</name>
    <name type="synonym">Pyrophorus luminosus</name>
    <dbReference type="NCBI Taxonomy" id="2038154"/>
    <lineage>
        <taxon>Eukaryota</taxon>
        <taxon>Metazoa</taxon>
        <taxon>Ecdysozoa</taxon>
        <taxon>Arthropoda</taxon>
        <taxon>Hexapoda</taxon>
        <taxon>Insecta</taxon>
        <taxon>Pterygota</taxon>
        <taxon>Neoptera</taxon>
        <taxon>Endopterygota</taxon>
        <taxon>Coleoptera</taxon>
        <taxon>Polyphaga</taxon>
        <taxon>Elateriformia</taxon>
        <taxon>Elateroidea</taxon>
        <taxon>Elateridae</taxon>
        <taxon>Agrypninae</taxon>
        <taxon>Pyrophorini</taxon>
        <taxon>Ignelater</taxon>
    </lineage>
</organism>
<protein>
    <submittedName>
        <fullName evidence="2">Uncharacterized protein</fullName>
    </submittedName>
</protein>
<gene>
    <name evidence="2" type="ORF">ILUMI_26360</name>
</gene>
<dbReference type="PANTHER" id="PTHR13593:SF103">
    <property type="entry name" value="RE10370P"/>
    <property type="match status" value="1"/>
</dbReference>
<evidence type="ECO:0000313" key="3">
    <source>
        <dbReference type="Proteomes" id="UP000801492"/>
    </source>
</evidence>
<evidence type="ECO:0000313" key="2">
    <source>
        <dbReference type="EMBL" id="KAF2879833.1"/>
    </source>
</evidence>
<dbReference type="GO" id="GO:0008081">
    <property type="term" value="F:phosphoric diester hydrolase activity"/>
    <property type="evidence" value="ECO:0007669"/>
    <property type="project" value="InterPro"/>
</dbReference>
<keyword evidence="3" id="KW-1185">Reference proteome</keyword>
<keyword evidence="1" id="KW-0732">Signal</keyword>
<feature type="chain" id="PRO_5035434132" evidence="1">
    <location>
        <begin position="22"/>
        <end position="427"/>
    </location>
</feature>
<name>A0A8K0C4F0_IGNLU</name>
<dbReference type="SUPFAM" id="SSF51695">
    <property type="entry name" value="PLC-like phosphodiesterases"/>
    <property type="match status" value="1"/>
</dbReference>
<proteinExistence type="predicted"/>
<dbReference type="PROSITE" id="PS50007">
    <property type="entry name" value="PIPLC_X_DOMAIN"/>
    <property type="match status" value="1"/>
</dbReference>
<dbReference type="AlphaFoldDB" id="A0A8K0C4F0"/>
<dbReference type="GO" id="GO:0006629">
    <property type="term" value="P:lipid metabolic process"/>
    <property type="evidence" value="ECO:0007669"/>
    <property type="project" value="InterPro"/>
</dbReference>
<dbReference type="Gene3D" id="3.20.20.190">
    <property type="entry name" value="Phosphatidylinositol (PI) phosphodiesterase"/>
    <property type="match status" value="1"/>
</dbReference>
<feature type="signal peptide" evidence="1">
    <location>
        <begin position="1"/>
        <end position="21"/>
    </location>
</feature>
<dbReference type="InterPro" id="IPR051057">
    <property type="entry name" value="PI-PLC_domain"/>
</dbReference>
<dbReference type="PANTHER" id="PTHR13593">
    <property type="match status" value="1"/>
</dbReference>